<dbReference type="InterPro" id="IPR002110">
    <property type="entry name" value="Ankyrin_rpt"/>
</dbReference>
<dbReference type="PROSITE" id="PS50297">
    <property type="entry name" value="ANK_REP_REGION"/>
    <property type="match status" value="2"/>
</dbReference>
<keyword evidence="2 3" id="KW-0040">ANK repeat</keyword>
<gene>
    <name evidence="4" type="ORF">EDB81DRAFT_939850</name>
</gene>
<dbReference type="SMART" id="SM00248">
    <property type="entry name" value="ANK"/>
    <property type="match status" value="4"/>
</dbReference>
<feature type="repeat" description="ANK" evidence="3">
    <location>
        <begin position="251"/>
        <end position="276"/>
    </location>
</feature>
<dbReference type="SUPFAM" id="SSF48403">
    <property type="entry name" value="Ankyrin repeat"/>
    <property type="match status" value="1"/>
</dbReference>
<dbReference type="OrthoDB" id="341259at2759"/>
<evidence type="ECO:0000313" key="4">
    <source>
        <dbReference type="EMBL" id="KAH7175737.1"/>
    </source>
</evidence>
<organism evidence="4 5">
    <name type="scientific">Dactylonectria macrodidyma</name>
    <dbReference type="NCBI Taxonomy" id="307937"/>
    <lineage>
        <taxon>Eukaryota</taxon>
        <taxon>Fungi</taxon>
        <taxon>Dikarya</taxon>
        <taxon>Ascomycota</taxon>
        <taxon>Pezizomycotina</taxon>
        <taxon>Sordariomycetes</taxon>
        <taxon>Hypocreomycetidae</taxon>
        <taxon>Hypocreales</taxon>
        <taxon>Nectriaceae</taxon>
        <taxon>Dactylonectria</taxon>
    </lineage>
</organism>
<proteinExistence type="predicted"/>
<accession>A0A9P9JIA8</accession>
<dbReference type="EMBL" id="JAGMUV010000001">
    <property type="protein sequence ID" value="KAH7175737.1"/>
    <property type="molecule type" value="Genomic_DNA"/>
</dbReference>
<dbReference type="InterPro" id="IPR036770">
    <property type="entry name" value="Ankyrin_rpt-contain_sf"/>
</dbReference>
<name>A0A9P9JIA8_9HYPO</name>
<evidence type="ECO:0000256" key="1">
    <source>
        <dbReference type="ARBA" id="ARBA00022737"/>
    </source>
</evidence>
<keyword evidence="1" id="KW-0677">Repeat</keyword>
<dbReference type="PANTHER" id="PTHR24198">
    <property type="entry name" value="ANKYRIN REPEAT AND PROTEIN KINASE DOMAIN-CONTAINING PROTEIN"/>
    <property type="match status" value="1"/>
</dbReference>
<dbReference type="Gene3D" id="1.25.40.20">
    <property type="entry name" value="Ankyrin repeat-containing domain"/>
    <property type="match status" value="1"/>
</dbReference>
<dbReference type="PANTHER" id="PTHR24198:SF165">
    <property type="entry name" value="ANKYRIN REPEAT-CONTAINING PROTEIN-RELATED"/>
    <property type="match status" value="1"/>
</dbReference>
<dbReference type="AlphaFoldDB" id="A0A9P9JIA8"/>
<reference evidence="4" key="1">
    <citation type="journal article" date="2021" name="Nat. Commun.">
        <title>Genetic determinants of endophytism in the Arabidopsis root mycobiome.</title>
        <authorList>
            <person name="Mesny F."/>
            <person name="Miyauchi S."/>
            <person name="Thiergart T."/>
            <person name="Pickel B."/>
            <person name="Atanasova L."/>
            <person name="Karlsson M."/>
            <person name="Huettel B."/>
            <person name="Barry K.W."/>
            <person name="Haridas S."/>
            <person name="Chen C."/>
            <person name="Bauer D."/>
            <person name="Andreopoulos W."/>
            <person name="Pangilinan J."/>
            <person name="LaButti K."/>
            <person name="Riley R."/>
            <person name="Lipzen A."/>
            <person name="Clum A."/>
            <person name="Drula E."/>
            <person name="Henrissat B."/>
            <person name="Kohler A."/>
            <person name="Grigoriev I.V."/>
            <person name="Martin F.M."/>
            <person name="Hacquard S."/>
        </authorList>
    </citation>
    <scope>NUCLEOTIDE SEQUENCE</scope>
    <source>
        <strain evidence="4">MPI-CAGE-AT-0147</strain>
    </source>
</reference>
<keyword evidence="5" id="KW-1185">Reference proteome</keyword>
<evidence type="ECO:0000256" key="2">
    <source>
        <dbReference type="ARBA" id="ARBA00023043"/>
    </source>
</evidence>
<dbReference type="Pfam" id="PF00023">
    <property type="entry name" value="Ank"/>
    <property type="match status" value="1"/>
</dbReference>
<protein>
    <submittedName>
        <fullName evidence="4">Ankyrin repeat-containing domain protein</fullName>
    </submittedName>
</protein>
<dbReference type="PROSITE" id="PS50088">
    <property type="entry name" value="ANK_REPEAT"/>
    <property type="match status" value="2"/>
</dbReference>
<evidence type="ECO:0000256" key="3">
    <source>
        <dbReference type="PROSITE-ProRule" id="PRU00023"/>
    </source>
</evidence>
<dbReference type="Proteomes" id="UP000738349">
    <property type="component" value="Unassembled WGS sequence"/>
</dbReference>
<sequence length="303" mass="33189">MSPPRDYSYTYTTVRARPTSSPVEMCPDFLYVMLDGKSRSQDDPQSPWPCCSSESTLYDLDAPSETPAYAVLSGNLTQTRELAAAGAYSRPSDAWTIYEACLQGFPMIQALSANPAVDLNPVILGQMGDRVFHFLLRTSHARFSSSKSEVVKHLLQNGIDPLEPDRFGNTALHIIAEAELESLQLMELLLGDDAPNDVRASCVSNVDRRNGLGDAGERGSTALHIAVLNNNKSCVKLLLECGASPHSKGLSNKTPLYFAVARNYVGIVHLLLEHGAIVEADMVAHSPEMRIELTRVKGQAWQW</sequence>
<comment type="caution">
    <text evidence="4">The sequence shown here is derived from an EMBL/GenBank/DDBJ whole genome shotgun (WGS) entry which is preliminary data.</text>
</comment>
<feature type="repeat" description="ANK" evidence="3">
    <location>
        <begin position="218"/>
        <end position="250"/>
    </location>
</feature>
<evidence type="ECO:0000313" key="5">
    <source>
        <dbReference type="Proteomes" id="UP000738349"/>
    </source>
</evidence>
<dbReference type="Pfam" id="PF12796">
    <property type="entry name" value="Ank_2"/>
    <property type="match status" value="1"/>
</dbReference>